<keyword evidence="4 7" id="KW-0574">Periplasm</keyword>
<evidence type="ECO:0000256" key="6">
    <source>
        <dbReference type="ARBA" id="ARBA00023284"/>
    </source>
</evidence>
<gene>
    <name evidence="10" type="primary">dsbA</name>
    <name evidence="10" type="ORF">THICB1_70396</name>
</gene>
<dbReference type="PANTHER" id="PTHR35891:SF3">
    <property type="entry name" value="THIOL:DISULFIDE INTERCHANGE PROTEIN DSBL"/>
    <property type="match status" value="1"/>
</dbReference>
<evidence type="ECO:0000313" key="10">
    <source>
        <dbReference type="EMBL" id="CQR38331.1"/>
    </source>
</evidence>
<evidence type="ECO:0000256" key="2">
    <source>
        <dbReference type="ARBA" id="ARBA00005791"/>
    </source>
</evidence>
<sequence length="222" mass="24469">MNEHPIQRLLALLAMLLAIAAGSTITQAAAPFQKDTGYNELSARQPVGHPGKVVVTEFFWYNCPHCNALEPELDAWVRTQPSYVVVERVPVAFTAQFIPQQKLYYTLLALGKVDSLQGAVFQAIHEQHIALNTPDQMATWLAAHGIARQTFLATFNSFGVAMQARRATQMMKDYGIDGVPTMAVEGTYEVSGDLPQTPTDERILKAVDYLVGQVHAQQASVR</sequence>
<evidence type="ECO:0000256" key="1">
    <source>
        <dbReference type="ARBA" id="ARBA00004418"/>
    </source>
</evidence>
<dbReference type="EMBL" id="CTRI01000029">
    <property type="protein sequence ID" value="CQR38331.1"/>
    <property type="molecule type" value="Genomic_DNA"/>
</dbReference>
<evidence type="ECO:0000256" key="7">
    <source>
        <dbReference type="PIRNR" id="PIRNR001488"/>
    </source>
</evidence>
<feature type="chain" id="PRO_5047241238" description="Thiol:disulfide interchange protein" evidence="8">
    <location>
        <begin position="29"/>
        <end position="222"/>
    </location>
</feature>
<dbReference type="PIRSF" id="PIRSF001488">
    <property type="entry name" value="Tdi_protein"/>
    <property type="match status" value="1"/>
</dbReference>
<dbReference type="SUPFAM" id="SSF52833">
    <property type="entry name" value="Thioredoxin-like"/>
    <property type="match status" value="1"/>
</dbReference>
<evidence type="ECO:0000256" key="8">
    <source>
        <dbReference type="SAM" id="SignalP"/>
    </source>
</evidence>
<keyword evidence="5 7" id="KW-1015">Disulfide bond</keyword>
<dbReference type="PROSITE" id="PS00194">
    <property type="entry name" value="THIOREDOXIN_1"/>
    <property type="match status" value="1"/>
</dbReference>
<evidence type="ECO:0000256" key="3">
    <source>
        <dbReference type="ARBA" id="ARBA00022729"/>
    </source>
</evidence>
<feature type="domain" description="Thioredoxin" evidence="9">
    <location>
        <begin position="19"/>
        <end position="212"/>
    </location>
</feature>
<proteinExistence type="inferred from homology"/>
<comment type="subcellular location">
    <subcellularLocation>
        <location evidence="1 7">Periplasm</location>
    </subcellularLocation>
</comment>
<dbReference type="Pfam" id="PF01323">
    <property type="entry name" value="DSBA"/>
    <property type="match status" value="1"/>
</dbReference>
<accession>A0ABM9T903</accession>
<comment type="caution">
    <text evidence="10">The sequence shown here is derived from an EMBL/GenBank/DDBJ whole genome shotgun (WGS) entry which is preliminary data.</text>
</comment>
<evidence type="ECO:0000259" key="9">
    <source>
        <dbReference type="PROSITE" id="PS51352"/>
    </source>
</evidence>
<dbReference type="PANTHER" id="PTHR35891">
    <property type="entry name" value="THIOL:DISULFIDE INTERCHANGE PROTEIN DSBA"/>
    <property type="match status" value="1"/>
</dbReference>
<evidence type="ECO:0000256" key="4">
    <source>
        <dbReference type="ARBA" id="ARBA00022764"/>
    </source>
</evidence>
<dbReference type="InterPro" id="IPR023205">
    <property type="entry name" value="DsbA/DsbL"/>
</dbReference>
<reference evidence="10 11" key="1">
    <citation type="submission" date="2015-03" db="EMBL/GenBank/DDBJ databases">
        <authorList>
            <person name="Regsiter A."/>
            <person name="william w."/>
        </authorList>
    </citation>
    <scope>NUCLEOTIDE SEQUENCE [LARGE SCALE GENOMIC DNA]</scope>
    <source>
        <strain evidence="10 11">CB1</strain>
    </source>
</reference>
<keyword evidence="6" id="KW-0676">Redox-active center</keyword>
<comment type="similarity">
    <text evidence="2">Belongs to the thioredoxin family. DsbA subfamily.</text>
</comment>
<keyword evidence="3 8" id="KW-0732">Signal</keyword>
<evidence type="ECO:0000313" key="11">
    <source>
        <dbReference type="Proteomes" id="UP000078599"/>
    </source>
</evidence>
<feature type="signal peptide" evidence="8">
    <location>
        <begin position="1"/>
        <end position="28"/>
    </location>
</feature>
<dbReference type="CDD" id="cd03019">
    <property type="entry name" value="DsbA_DsbA"/>
    <property type="match status" value="1"/>
</dbReference>
<dbReference type="InterPro" id="IPR050824">
    <property type="entry name" value="Thiol_disulfide_DsbA"/>
</dbReference>
<protein>
    <recommendedName>
        <fullName evidence="7">Thiol:disulfide interchange protein</fullName>
    </recommendedName>
</protein>
<dbReference type="RefSeq" id="WP_064971591.1">
    <property type="nucleotide sequence ID" value="NZ_LN831667.1"/>
</dbReference>
<dbReference type="InterPro" id="IPR013766">
    <property type="entry name" value="Thioredoxin_domain"/>
</dbReference>
<dbReference type="InterPro" id="IPR001853">
    <property type="entry name" value="DSBA-like_thioredoxin_dom"/>
</dbReference>
<name>A0ABM9T903_THIA3</name>
<dbReference type="Proteomes" id="UP000078599">
    <property type="component" value="Unassembled WGS sequence"/>
</dbReference>
<dbReference type="PROSITE" id="PS51352">
    <property type="entry name" value="THIOREDOXIN_2"/>
    <property type="match status" value="1"/>
</dbReference>
<dbReference type="InterPro" id="IPR017937">
    <property type="entry name" value="Thioredoxin_CS"/>
</dbReference>
<dbReference type="Gene3D" id="3.40.30.10">
    <property type="entry name" value="Glutaredoxin"/>
    <property type="match status" value="1"/>
</dbReference>
<dbReference type="InterPro" id="IPR036249">
    <property type="entry name" value="Thioredoxin-like_sf"/>
</dbReference>
<evidence type="ECO:0000256" key="5">
    <source>
        <dbReference type="ARBA" id="ARBA00023157"/>
    </source>
</evidence>
<keyword evidence="11" id="KW-1185">Reference proteome</keyword>
<organism evidence="10 11">
    <name type="scientific">Thiomonas arsenitoxydans (strain DSM 22701 / CIP 110005 / 3As)</name>
    <dbReference type="NCBI Taxonomy" id="426114"/>
    <lineage>
        <taxon>Bacteria</taxon>
        <taxon>Pseudomonadati</taxon>
        <taxon>Pseudomonadota</taxon>
        <taxon>Betaproteobacteria</taxon>
        <taxon>Burkholderiales</taxon>
        <taxon>Thiomonas</taxon>
    </lineage>
</organism>